<evidence type="ECO:0000259" key="2">
    <source>
        <dbReference type="SMART" id="SM00899"/>
    </source>
</evidence>
<evidence type="ECO:0000313" key="3">
    <source>
        <dbReference type="EMBL" id="BAP62762.1"/>
    </source>
</evidence>
<gene>
    <name evidence="3" type="primary">feoA</name>
    <name evidence="3" type="ORF">MMOS7_06760</name>
</gene>
<dbReference type="GO" id="GO:0046914">
    <property type="term" value="F:transition metal ion binding"/>
    <property type="evidence" value="ECO:0007669"/>
    <property type="project" value="InterPro"/>
</dbReference>
<reference evidence="3 4" key="1">
    <citation type="submission" date="2009-06" db="EMBL/GenBank/DDBJ databases">
        <title>Molecular Evidence for Microbiologically Influenced Corrosion from genome of Methanogen.</title>
        <authorList>
            <person name="Ito N."/>
            <person name="Tsurumaru H."/>
            <person name="Shimizu A."/>
            <person name="Harada T."/>
            <person name="Hosoyama A."/>
            <person name="Horikawa H."/>
            <person name="Wakai S."/>
            <person name="Sasaki K."/>
            <person name="Nishijima K."/>
            <person name="Ataku H."/>
            <person name="Yamazaki J."/>
            <person name="Mise M."/>
            <person name="Yamazaki S."/>
            <person name="Tanikawa S."/>
            <person name="Harayama S."/>
            <person name="Fujita N."/>
        </authorList>
    </citation>
    <scope>NUCLEOTIDE SEQUENCE [LARGE SCALE GENOMIC DNA]</scope>
    <source>
        <strain evidence="4">OS7 ( NBRC 103642)</strain>
    </source>
</reference>
<dbReference type="PANTHER" id="PTHR43151">
    <property type="entry name" value="FEOA FAMILY PROTEIN"/>
    <property type="match status" value="1"/>
</dbReference>
<dbReference type="KEGG" id="mmao:MMOS7_06760"/>
<dbReference type="PANTHER" id="PTHR43151:SF1">
    <property type="entry name" value="SSR2333 PROTEIN"/>
    <property type="match status" value="1"/>
</dbReference>
<organism evidence="3 4">
    <name type="scientific">Methanococcus maripaludis OS7</name>
    <dbReference type="NCBI Taxonomy" id="637915"/>
    <lineage>
        <taxon>Archaea</taxon>
        <taxon>Methanobacteriati</taxon>
        <taxon>Methanobacteriota</taxon>
        <taxon>Methanomada group</taxon>
        <taxon>Methanococci</taxon>
        <taxon>Methanococcales</taxon>
        <taxon>Methanococcaceae</taxon>
        <taxon>Methanococcus</taxon>
    </lineage>
</organism>
<dbReference type="InterPro" id="IPR008988">
    <property type="entry name" value="Transcriptional_repressor_C"/>
</dbReference>
<dbReference type="EMBL" id="AP011528">
    <property type="protein sequence ID" value="BAP62762.1"/>
    <property type="molecule type" value="Genomic_DNA"/>
</dbReference>
<dbReference type="AlphaFoldDB" id="A0A2Z5PFQ2"/>
<name>A0A2Z5PFQ2_METMI</name>
<proteinExistence type="predicted"/>
<dbReference type="Gene3D" id="2.30.30.90">
    <property type="match status" value="1"/>
</dbReference>
<dbReference type="InterPro" id="IPR038157">
    <property type="entry name" value="FeoA_core_dom"/>
</dbReference>
<sequence>MENLLLKDPGSYMVVKVEGHCRKFYELGILPGCKITLISRNNRGPVLIRVGNSKVALGRGMAESIFVE</sequence>
<accession>A0A2Z5PFQ2</accession>
<keyword evidence="1" id="KW-0408">Iron</keyword>
<dbReference type="SMART" id="SM00899">
    <property type="entry name" value="FeoA"/>
    <property type="match status" value="1"/>
</dbReference>
<dbReference type="Proteomes" id="UP000263689">
    <property type="component" value="Chromosome"/>
</dbReference>
<dbReference type="SUPFAM" id="SSF50037">
    <property type="entry name" value="C-terminal domain of transcriptional repressors"/>
    <property type="match status" value="1"/>
</dbReference>
<dbReference type="GeneID" id="10982088"/>
<dbReference type="RefSeq" id="WP_013999027.1">
    <property type="nucleotide sequence ID" value="NZ_AP011528.1"/>
</dbReference>
<protein>
    <submittedName>
        <fullName evidence="3">Ferrous ion uptake system subunit</fullName>
    </submittedName>
</protein>
<dbReference type="InterPro" id="IPR007167">
    <property type="entry name" value="Fe-transptr_FeoA-like"/>
</dbReference>
<dbReference type="Pfam" id="PF04023">
    <property type="entry name" value="FeoA"/>
    <property type="match status" value="1"/>
</dbReference>
<dbReference type="InterPro" id="IPR053184">
    <property type="entry name" value="FeoA-like"/>
</dbReference>
<evidence type="ECO:0000313" key="4">
    <source>
        <dbReference type="Proteomes" id="UP000263689"/>
    </source>
</evidence>
<feature type="domain" description="Ferrous iron transporter FeoA-like" evidence="2">
    <location>
        <begin position="4"/>
        <end position="68"/>
    </location>
</feature>
<evidence type="ECO:0000256" key="1">
    <source>
        <dbReference type="ARBA" id="ARBA00023004"/>
    </source>
</evidence>